<dbReference type="NCBIfam" id="TIGR02076">
    <property type="entry name" value="pyrH_arch"/>
    <property type="match status" value="1"/>
</dbReference>
<keyword evidence="7" id="KW-0418">Kinase</keyword>
<dbReference type="InterPro" id="IPR036393">
    <property type="entry name" value="AceGlu_kinase-like_sf"/>
</dbReference>
<name>A0A0G0J541_9BACT</name>
<dbReference type="EC" id="2.7.4.22" evidence="3"/>
<evidence type="ECO:0000313" key="13">
    <source>
        <dbReference type="Proteomes" id="UP000034701"/>
    </source>
</evidence>
<evidence type="ECO:0000256" key="7">
    <source>
        <dbReference type="ARBA" id="ARBA00022777"/>
    </source>
</evidence>
<keyword evidence="5" id="KW-0808">Transferase</keyword>
<evidence type="ECO:0000313" key="12">
    <source>
        <dbReference type="EMBL" id="KKQ31629.1"/>
    </source>
</evidence>
<proteinExistence type="inferred from homology"/>
<evidence type="ECO:0000256" key="2">
    <source>
        <dbReference type="ARBA" id="ARBA00007614"/>
    </source>
</evidence>
<comment type="pathway">
    <text evidence="1">Pyrimidine metabolism; CTP biosynthesis via de novo pathway; UDP from UMP (UMPK route): step 1/1.</text>
</comment>
<dbReference type="EMBL" id="LBTA01000041">
    <property type="protein sequence ID" value="KKQ31629.1"/>
    <property type="molecule type" value="Genomic_DNA"/>
</dbReference>
<dbReference type="Proteomes" id="UP000034701">
    <property type="component" value="Unassembled WGS sequence"/>
</dbReference>
<evidence type="ECO:0000256" key="9">
    <source>
        <dbReference type="ARBA" id="ARBA00022975"/>
    </source>
</evidence>
<evidence type="ECO:0000256" key="5">
    <source>
        <dbReference type="ARBA" id="ARBA00022679"/>
    </source>
</evidence>
<evidence type="ECO:0000256" key="10">
    <source>
        <dbReference type="ARBA" id="ARBA00032092"/>
    </source>
</evidence>
<evidence type="ECO:0000256" key="1">
    <source>
        <dbReference type="ARBA" id="ARBA00004791"/>
    </source>
</evidence>
<dbReference type="PANTHER" id="PTHR42833">
    <property type="entry name" value="URIDYLATE KINASE"/>
    <property type="match status" value="1"/>
</dbReference>
<sequence>MEEKIIISLGGSLIVPDQIDTNFLKDFKTLILSNVAKGKKFVIITGGGKTNRIYNEAAKELTNPSNEDLDWIGIASLKLNAELLRVIFGEYAHKEVISNLSIPLTFNKPIIVGSAYEPGHSSDYDATLAAKNLGAKKLINLSNIDYVYDSDPKKNPNAKKIEQISWVDYRKIIPVKWTSRLNSPFDPTASEVAEREEIEVIIMNGKPIDNLAKCLNGEKFLGTIIS</sequence>
<evidence type="ECO:0000256" key="6">
    <source>
        <dbReference type="ARBA" id="ARBA00022741"/>
    </source>
</evidence>
<evidence type="ECO:0000259" key="11">
    <source>
        <dbReference type="Pfam" id="PF00696"/>
    </source>
</evidence>
<keyword evidence="9" id="KW-0665">Pyrimidine biosynthesis</keyword>
<reference evidence="12 13" key="1">
    <citation type="journal article" date="2015" name="Nature">
        <title>rRNA introns, odd ribosomes, and small enigmatic genomes across a large radiation of phyla.</title>
        <authorList>
            <person name="Brown C.T."/>
            <person name="Hug L.A."/>
            <person name="Thomas B.C."/>
            <person name="Sharon I."/>
            <person name="Castelle C.J."/>
            <person name="Singh A."/>
            <person name="Wilkins M.J."/>
            <person name="Williams K.H."/>
            <person name="Banfield J.F."/>
        </authorList>
    </citation>
    <scope>NUCLEOTIDE SEQUENCE [LARGE SCALE GENOMIC DNA]</scope>
</reference>
<dbReference type="Gene3D" id="3.40.1160.10">
    <property type="entry name" value="Acetylglutamate kinase-like"/>
    <property type="match status" value="1"/>
</dbReference>
<dbReference type="GO" id="GO:0033862">
    <property type="term" value="F:UMP kinase activity"/>
    <property type="evidence" value="ECO:0007669"/>
    <property type="project" value="UniProtKB-EC"/>
</dbReference>
<protein>
    <recommendedName>
        <fullName evidence="3">UMP kinase</fullName>
        <ecNumber evidence="3">2.7.4.22</ecNumber>
    </recommendedName>
    <alternativeName>
        <fullName evidence="10">Uridine monophosphate kinase</fullName>
    </alternativeName>
</protein>
<evidence type="ECO:0000256" key="3">
    <source>
        <dbReference type="ARBA" id="ARBA00012899"/>
    </source>
</evidence>
<dbReference type="PANTHER" id="PTHR42833:SF4">
    <property type="entry name" value="URIDYLATE KINASE PUMPKIN, CHLOROPLASTIC"/>
    <property type="match status" value="1"/>
</dbReference>
<feature type="domain" description="Aspartate/glutamate/uridylate kinase" evidence="11">
    <location>
        <begin position="4"/>
        <end position="204"/>
    </location>
</feature>
<dbReference type="Pfam" id="PF00696">
    <property type="entry name" value="AA_kinase"/>
    <property type="match status" value="1"/>
</dbReference>
<gene>
    <name evidence="12" type="ORF">US45_C0041G0013</name>
</gene>
<dbReference type="InterPro" id="IPR001048">
    <property type="entry name" value="Asp/Glu/Uridylate_kinase"/>
</dbReference>
<keyword evidence="8" id="KW-0067">ATP-binding</keyword>
<organism evidence="12 13">
    <name type="scientific">Candidatus Nomurabacteria bacterium GW2011_GWA1_37_20</name>
    <dbReference type="NCBI Taxonomy" id="1618729"/>
    <lineage>
        <taxon>Bacteria</taxon>
        <taxon>Candidatus Nomuraibacteriota</taxon>
    </lineage>
</organism>
<dbReference type="GO" id="GO:0005524">
    <property type="term" value="F:ATP binding"/>
    <property type="evidence" value="ECO:0007669"/>
    <property type="project" value="UniProtKB-KW"/>
</dbReference>
<keyword evidence="4" id="KW-0963">Cytoplasm</keyword>
<dbReference type="InterPro" id="IPR011818">
    <property type="entry name" value="Uridylate_kinase_arch/spir"/>
</dbReference>
<dbReference type="AlphaFoldDB" id="A0A0G0J541"/>
<dbReference type="GO" id="GO:0006225">
    <property type="term" value="P:UDP biosynthetic process"/>
    <property type="evidence" value="ECO:0007669"/>
    <property type="project" value="TreeGrafter"/>
</dbReference>
<evidence type="ECO:0000256" key="4">
    <source>
        <dbReference type="ARBA" id="ARBA00022490"/>
    </source>
</evidence>
<dbReference type="SUPFAM" id="SSF53633">
    <property type="entry name" value="Carbamate kinase-like"/>
    <property type="match status" value="1"/>
</dbReference>
<comment type="caution">
    <text evidence="12">The sequence shown here is derived from an EMBL/GenBank/DDBJ whole genome shotgun (WGS) entry which is preliminary data.</text>
</comment>
<evidence type="ECO:0000256" key="8">
    <source>
        <dbReference type="ARBA" id="ARBA00022840"/>
    </source>
</evidence>
<keyword evidence="6" id="KW-0547">Nucleotide-binding</keyword>
<comment type="similarity">
    <text evidence="2">Belongs to the UMP kinase family.</text>
</comment>
<dbReference type="PATRIC" id="fig|1618729.3.peg.469"/>
<accession>A0A0G0J541</accession>